<keyword evidence="8" id="KW-1185">Reference proteome</keyword>
<feature type="transmembrane region" description="Helical" evidence="6">
    <location>
        <begin position="110"/>
        <end position="135"/>
    </location>
</feature>
<evidence type="ECO:0000256" key="5">
    <source>
        <dbReference type="ARBA" id="ARBA00023136"/>
    </source>
</evidence>
<dbReference type="EMBL" id="FWXR01000029">
    <property type="protein sequence ID" value="SMD11237.1"/>
    <property type="molecule type" value="Genomic_DNA"/>
</dbReference>
<dbReference type="CDD" id="cd13136">
    <property type="entry name" value="MATE_DinF_like"/>
    <property type="match status" value="1"/>
</dbReference>
<feature type="transmembrane region" description="Helical" evidence="6">
    <location>
        <begin position="258"/>
        <end position="275"/>
    </location>
</feature>
<feature type="transmembrane region" description="Helical" evidence="6">
    <location>
        <begin position="60"/>
        <end position="83"/>
    </location>
</feature>
<feature type="transmembrane region" description="Helical" evidence="6">
    <location>
        <begin position="369"/>
        <end position="391"/>
    </location>
</feature>
<evidence type="ECO:0000256" key="3">
    <source>
        <dbReference type="ARBA" id="ARBA00022692"/>
    </source>
</evidence>
<comment type="similarity">
    <text evidence="2">Belongs to the multi antimicrobial extrusion (MATE) (TC 2.A.66.1) family.</text>
</comment>
<evidence type="ECO:0000256" key="6">
    <source>
        <dbReference type="SAM" id="Phobius"/>
    </source>
</evidence>
<evidence type="ECO:0000313" key="8">
    <source>
        <dbReference type="Proteomes" id="UP000192656"/>
    </source>
</evidence>
<feature type="transmembrane region" description="Helical" evidence="6">
    <location>
        <begin position="330"/>
        <end position="349"/>
    </location>
</feature>
<feature type="transmembrane region" description="Helical" evidence="6">
    <location>
        <begin position="403"/>
        <end position="422"/>
    </location>
</feature>
<reference evidence="7 8" key="1">
    <citation type="submission" date="2017-04" db="EMBL/GenBank/DDBJ databases">
        <authorList>
            <person name="Afonso C.L."/>
            <person name="Miller P.J."/>
            <person name="Scott M.A."/>
            <person name="Spackman E."/>
            <person name="Goraichik I."/>
            <person name="Dimitrov K.M."/>
            <person name="Suarez D.L."/>
            <person name="Swayne D.E."/>
        </authorList>
    </citation>
    <scope>NUCLEOTIDE SEQUENCE [LARGE SCALE GENOMIC DNA]</scope>
    <source>
        <strain evidence="7 8">CGMCC 1.10972</strain>
    </source>
</reference>
<keyword evidence="4 6" id="KW-1133">Transmembrane helix</keyword>
<name>A0A1W2ENE4_9HYPH</name>
<evidence type="ECO:0000256" key="4">
    <source>
        <dbReference type="ARBA" id="ARBA00022989"/>
    </source>
</evidence>
<keyword evidence="5 6" id="KW-0472">Membrane</keyword>
<dbReference type="STRING" id="937218.SAMN06297251_12922"/>
<dbReference type="AlphaFoldDB" id="A0A1W2ENE4"/>
<gene>
    <name evidence="7" type="ORF">SAMN06297251_12922</name>
</gene>
<dbReference type="Pfam" id="PF01554">
    <property type="entry name" value="MatE"/>
    <property type="match status" value="2"/>
</dbReference>
<dbReference type="RefSeq" id="WP_084412596.1">
    <property type="nucleotide sequence ID" value="NZ_FWXR01000029.1"/>
</dbReference>
<feature type="transmembrane region" description="Helical" evidence="6">
    <location>
        <begin position="28"/>
        <end position="48"/>
    </location>
</feature>
<dbReference type="InterPro" id="IPR044644">
    <property type="entry name" value="DinF-like"/>
</dbReference>
<dbReference type="Proteomes" id="UP000192656">
    <property type="component" value="Unassembled WGS sequence"/>
</dbReference>
<feature type="transmembrane region" description="Helical" evidence="6">
    <location>
        <begin position="428"/>
        <end position="446"/>
    </location>
</feature>
<organism evidence="7 8">
    <name type="scientific">Fulvimarina manganoxydans</name>
    <dbReference type="NCBI Taxonomy" id="937218"/>
    <lineage>
        <taxon>Bacteria</taxon>
        <taxon>Pseudomonadati</taxon>
        <taxon>Pseudomonadota</taxon>
        <taxon>Alphaproteobacteria</taxon>
        <taxon>Hyphomicrobiales</taxon>
        <taxon>Aurantimonadaceae</taxon>
        <taxon>Fulvimarina</taxon>
    </lineage>
</organism>
<dbReference type="InterPro" id="IPR002528">
    <property type="entry name" value="MATE_fam"/>
</dbReference>
<accession>A0A1W2ENE4</accession>
<feature type="transmembrane region" description="Helical" evidence="6">
    <location>
        <begin position="281"/>
        <end position="301"/>
    </location>
</feature>
<dbReference type="GO" id="GO:0042910">
    <property type="term" value="F:xenobiotic transmembrane transporter activity"/>
    <property type="evidence" value="ECO:0007669"/>
    <property type="project" value="InterPro"/>
</dbReference>
<feature type="transmembrane region" description="Helical" evidence="6">
    <location>
        <begin position="209"/>
        <end position="231"/>
    </location>
</feature>
<dbReference type="NCBIfam" id="TIGR00797">
    <property type="entry name" value="matE"/>
    <property type="match status" value="1"/>
</dbReference>
<dbReference type="OrthoDB" id="9789527at2"/>
<sequence>MSERTVESSNFESADLGGARRFDVTHRMVWAITIPMTLAFLTTPLIGLTDTAVVGQVGDAAALGGLTVGALVFDFAFATCNFIRTGTTGLAAQAYGAGQGREVQAVFFRAAILALGIGLALIVLEPLVTAAGLFAVSPGEGVAETVETYVFLRMFSAPFALINYAILGTVLGLGRANLGLALQIVVNGVNIALSVLFGLVFGWGIAGVALGTVCGEAAGALIGFVVVLRGFDRAERPALTRIFDRAGFARMVSVNRDIMIRSFCLLTGFVLFARLGAGFGAVILAANGILMTVFHVGAYFLDGMATASEQLAGRAVGADWRPAFDRAVKLTIVWSFVLSILIAGVFWLGGEPLIAFLTSDEAVREAADAFLPFAAMTPIAGSLAFTMDGIFIGATWSKTMRDMMLLSLALFVLAAYGLTSVFGNQGLWVAMLLFLGLRGLTLLALLPRNRERTFARGRNAAPGLGRS</sequence>
<evidence type="ECO:0000256" key="1">
    <source>
        <dbReference type="ARBA" id="ARBA00004141"/>
    </source>
</evidence>
<keyword evidence="3 6" id="KW-0812">Transmembrane</keyword>
<dbReference type="PANTHER" id="PTHR42893">
    <property type="entry name" value="PROTEIN DETOXIFICATION 44, CHLOROPLASTIC-RELATED"/>
    <property type="match status" value="1"/>
</dbReference>
<comment type="subcellular location">
    <subcellularLocation>
        <location evidence="1">Membrane</location>
        <topology evidence="1">Multi-pass membrane protein</topology>
    </subcellularLocation>
</comment>
<dbReference type="GO" id="GO:0015297">
    <property type="term" value="F:antiporter activity"/>
    <property type="evidence" value="ECO:0007669"/>
    <property type="project" value="InterPro"/>
</dbReference>
<feature type="transmembrane region" description="Helical" evidence="6">
    <location>
        <begin position="180"/>
        <end position="203"/>
    </location>
</feature>
<dbReference type="GO" id="GO:0005886">
    <property type="term" value="C:plasma membrane"/>
    <property type="evidence" value="ECO:0007669"/>
    <property type="project" value="TreeGrafter"/>
</dbReference>
<proteinExistence type="inferred from homology"/>
<feature type="transmembrane region" description="Helical" evidence="6">
    <location>
        <begin position="155"/>
        <end position="173"/>
    </location>
</feature>
<evidence type="ECO:0000256" key="2">
    <source>
        <dbReference type="ARBA" id="ARBA00010199"/>
    </source>
</evidence>
<evidence type="ECO:0000313" key="7">
    <source>
        <dbReference type="EMBL" id="SMD11237.1"/>
    </source>
</evidence>
<protein>
    <submittedName>
        <fullName evidence="7">Multidrug resistance protein, MATE family</fullName>
    </submittedName>
</protein>
<dbReference type="PANTHER" id="PTHR42893:SF46">
    <property type="entry name" value="PROTEIN DETOXIFICATION 44, CHLOROPLASTIC"/>
    <property type="match status" value="1"/>
</dbReference>